<proteinExistence type="predicted"/>
<dbReference type="AlphaFoldDB" id="A0ABD1RYU1"/>
<reference evidence="2" key="1">
    <citation type="submission" date="2024-07" db="EMBL/GenBank/DDBJ databases">
        <title>Two chromosome-level genome assemblies of Korean endemic species Abeliophyllum distichum and Forsythia ovata (Oleaceae).</title>
        <authorList>
            <person name="Jang H."/>
        </authorList>
    </citation>
    <scope>NUCLEOTIDE SEQUENCE [LARGE SCALE GENOMIC DNA]</scope>
</reference>
<accession>A0ABD1RYU1</accession>
<evidence type="ECO:0000313" key="2">
    <source>
        <dbReference type="Proteomes" id="UP001604277"/>
    </source>
</evidence>
<sequence>MACEYLLSSSDSQLWQLNMKSVAYQVEVVANSSAVAFGNYELRDIFEDSRLVNYINRLYNGRYREFKAELSAYYKLRKSYEDALANSPLEMLDRGVDQWVELCNHFNLDKFKASSANIENWSKKKYNHRTDDCKLFPHAVK</sequence>
<dbReference type="EMBL" id="JBFOLJ010000011">
    <property type="protein sequence ID" value="KAL2493624.1"/>
    <property type="molecule type" value="Genomic_DNA"/>
</dbReference>
<dbReference type="Proteomes" id="UP001604277">
    <property type="component" value="Unassembled WGS sequence"/>
</dbReference>
<evidence type="ECO:0000313" key="1">
    <source>
        <dbReference type="EMBL" id="KAL2493624.1"/>
    </source>
</evidence>
<keyword evidence="2" id="KW-1185">Reference proteome</keyword>
<gene>
    <name evidence="1" type="ORF">Fot_37381</name>
</gene>
<protein>
    <submittedName>
        <fullName evidence="1">Serine/threonine-protein phosphatase</fullName>
    </submittedName>
</protein>
<name>A0ABD1RYU1_9LAMI</name>
<organism evidence="1 2">
    <name type="scientific">Forsythia ovata</name>
    <dbReference type="NCBI Taxonomy" id="205694"/>
    <lineage>
        <taxon>Eukaryota</taxon>
        <taxon>Viridiplantae</taxon>
        <taxon>Streptophyta</taxon>
        <taxon>Embryophyta</taxon>
        <taxon>Tracheophyta</taxon>
        <taxon>Spermatophyta</taxon>
        <taxon>Magnoliopsida</taxon>
        <taxon>eudicotyledons</taxon>
        <taxon>Gunneridae</taxon>
        <taxon>Pentapetalae</taxon>
        <taxon>asterids</taxon>
        <taxon>lamiids</taxon>
        <taxon>Lamiales</taxon>
        <taxon>Oleaceae</taxon>
        <taxon>Forsythieae</taxon>
        <taxon>Forsythia</taxon>
    </lineage>
</organism>
<comment type="caution">
    <text evidence="1">The sequence shown here is derived from an EMBL/GenBank/DDBJ whole genome shotgun (WGS) entry which is preliminary data.</text>
</comment>